<sequence>MTNPKQNTKSENTLTNPSIGKSASGNTIIGEYKFIEDFSPSSVTKICTPETKEVKGQIITVIDTVGLSDTDKKITDAQTQIEKKLQRTNLDVFLLVIKLGEAFTKEKREAVKWIQENFGANILKHTIVLFTHRDALTVPIEKYLSESETLRSVVDQCSGGYHVFNNKENARSQVTELLEKINTLRVKNNYRRYTDFKKNNYEYALKNVFCILFASKCLTFDYKMFVKLV</sequence>
<proteinExistence type="inferred from homology"/>
<evidence type="ECO:0000256" key="1">
    <source>
        <dbReference type="ARBA" id="ARBA00008535"/>
    </source>
</evidence>
<dbReference type="Gene3D" id="3.40.50.300">
    <property type="entry name" value="P-loop containing nucleotide triphosphate hydrolases"/>
    <property type="match status" value="1"/>
</dbReference>
<feature type="domain" description="AIG1-type G" evidence="5">
    <location>
        <begin position="6"/>
        <end position="202"/>
    </location>
</feature>
<keyword evidence="3" id="KW-0342">GTP-binding</keyword>
<feature type="region of interest" description="Disordered" evidence="4">
    <location>
        <begin position="1"/>
        <end position="20"/>
    </location>
</feature>
<dbReference type="Pfam" id="PF04548">
    <property type="entry name" value="AIG1"/>
    <property type="match status" value="1"/>
</dbReference>
<keyword evidence="2" id="KW-0547">Nucleotide-binding</keyword>
<dbReference type="GO" id="GO:0005525">
    <property type="term" value="F:GTP binding"/>
    <property type="evidence" value="ECO:0007669"/>
    <property type="project" value="UniProtKB-KW"/>
</dbReference>
<evidence type="ECO:0000256" key="3">
    <source>
        <dbReference type="ARBA" id="ARBA00023134"/>
    </source>
</evidence>
<dbReference type="InterPro" id="IPR027417">
    <property type="entry name" value="P-loop_NTPase"/>
</dbReference>
<dbReference type="PANTHER" id="PTHR10903:SF188">
    <property type="entry name" value="GTPASE IMAP FAMILY MEMBER 2-LIKE-RELATED"/>
    <property type="match status" value="1"/>
</dbReference>
<dbReference type="SUPFAM" id="SSF52540">
    <property type="entry name" value="P-loop containing nucleoside triphosphate hydrolases"/>
    <property type="match status" value="1"/>
</dbReference>
<dbReference type="FunFam" id="3.40.50.300:FF:000366">
    <property type="entry name" value="GTPase, IMAP family member 2"/>
    <property type="match status" value="1"/>
</dbReference>
<dbReference type="PROSITE" id="PS51720">
    <property type="entry name" value="G_AIG1"/>
    <property type="match status" value="1"/>
</dbReference>
<name>A0A8C1S4Z6_CYPCA</name>
<evidence type="ECO:0000313" key="6">
    <source>
        <dbReference type="Ensembl" id="ENSCCRP00015002562.1"/>
    </source>
</evidence>
<dbReference type="Proteomes" id="UP000694700">
    <property type="component" value="Unplaced"/>
</dbReference>
<reference evidence="6" key="1">
    <citation type="submission" date="2025-08" db="UniProtKB">
        <authorList>
            <consortium name="Ensembl"/>
        </authorList>
    </citation>
    <scope>IDENTIFICATION</scope>
</reference>
<comment type="similarity">
    <text evidence="1">Belongs to the TRAFAC class TrmE-Era-EngA-EngB-Septin-like GTPase superfamily. AIG1/Toc34/Toc159-like paraseptin GTPase family. IAN subfamily.</text>
</comment>
<evidence type="ECO:0000313" key="7">
    <source>
        <dbReference type="Proteomes" id="UP000694700"/>
    </source>
</evidence>
<protein>
    <recommendedName>
        <fullName evidence="5">AIG1-type G domain-containing protein</fullName>
    </recommendedName>
</protein>
<evidence type="ECO:0000256" key="4">
    <source>
        <dbReference type="SAM" id="MobiDB-lite"/>
    </source>
</evidence>
<dbReference type="PANTHER" id="PTHR10903">
    <property type="entry name" value="GTPASE, IMAP FAMILY MEMBER-RELATED"/>
    <property type="match status" value="1"/>
</dbReference>
<evidence type="ECO:0000259" key="5">
    <source>
        <dbReference type="PROSITE" id="PS51720"/>
    </source>
</evidence>
<dbReference type="Ensembl" id="ENSCCRT00015002699.1">
    <property type="protein sequence ID" value="ENSCCRP00015002562.1"/>
    <property type="gene ID" value="ENSCCRG00015001596.1"/>
</dbReference>
<dbReference type="InterPro" id="IPR006703">
    <property type="entry name" value="G_AIG1"/>
</dbReference>
<dbReference type="InterPro" id="IPR045058">
    <property type="entry name" value="GIMA/IAN/Toc"/>
</dbReference>
<accession>A0A8C1S4Z6</accession>
<evidence type="ECO:0000256" key="2">
    <source>
        <dbReference type="ARBA" id="ARBA00022741"/>
    </source>
</evidence>
<dbReference type="AlphaFoldDB" id="A0A8C1S4Z6"/>
<organism evidence="6 7">
    <name type="scientific">Cyprinus carpio</name>
    <name type="common">Common carp</name>
    <dbReference type="NCBI Taxonomy" id="7962"/>
    <lineage>
        <taxon>Eukaryota</taxon>
        <taxon>Metazoa</taxon>
        <taxon>Chordata</taxon>
        <taxon>Craniata</taxon>
        <taxon>Vertebrata</taxon>
        <taxon>Euteleostomi</taxon>
        <taxon>Actinopterygii</taxon>
        <taxon>Neopterygii</taxon>
        <taxon>Teleostei</taxon>
        <taxon>Ostariophysi</taxon>
        <taxon>Cypriniformes</taxon>
        <taxon>Cyprinidae</taxon>
        <taxon>Cyprininae</taxon>
        <taxon>Cyprinus</taxon>
    </lineage>
</organism>